<keyword evidence="2" id="KW-1185">Reference proteome</keyword>
<dbReference type="Proteomes" id="UP000032336">
    <property type="component" value="Unassembled WGS sequence"/>
</dbReference>
<gene>
    <name evidence="1" type="ORF">FEAC_21550</name>
</gene>
<dbReference type="GeneID" id="78374126"/>
<evidence type="ECO:0000313" key="2">
    <source>
        <dbReference type="Proteomes" id="UP000032336"/>
    </source>
</evidence>
<dbReference type="RefSeq" id="WP_156099286.1">
    <property type="nucleotide sequence ID" value="NZ_JQKF01000020.1"/>
</dbReference>
<sequence>MKFTEFNLGIRATRRGSRQLEGVGQTARGQGHLYPEGLSSYLMSERNAKGC</sequence>
<name>A0A0D8FSY1_9ACTN</name>
<evidence type="ECO:0000313" key="1">
    <source>
        <dbReference type="EMBL" id="KJE76064.1"/>
    </source>
</evidence>
<reference evidence="1 2" key="1">
    <citation type="submission" date="2015-01" db="EMBL/GenBank/DDBJ databases">
        <title>Draft genome of the acidophilic iron oxidizer Ferrimicrobium acidiphilum strain T23.</title>
        <authorList>
            <person name="Poehlein A."/>
            <person name="Eisen S."/>
            <person name="Schloemann M."/>
            <person name="Johnson B.D."/>
            <person name="Daniel R."/>
            <person name="Muehling M."/>
        </authorList>
    </citation>
    <scope>NUCLEOTIDE SEQUENCE [LARGE SCALE GENOMIC DNA]</scope>
    <source>
        <strain evidence="1 2">T23</strain>
    </source>
</reference>
<accession>A0A0D8FSY1</accession>
<organism evidence="1 2">
    <name type="scientific">Ferrimicrobium acidiphilum DSM 19497</name>
    <dbReference type="NCBI Taxonomy" id="1121877"/>
    <lineage>
        <taxon>Bacteria</taxon>
        <taxon>Bacillati</taxon>
        <taxon>Actinomycetota</taxon>
        <taxon>Acidimicrobiia</taxon>
        <taxon>Acidimicrobiales</taxon>
        <taxon>Acidimicrobiaceae</taxon>
        <taxon>Ferrimicrobium</taxon>
    </lineage>
</organism>
<dbReference type="EMBL" id="JXUW01000022">
    <property type="protein sequence ID" value="KJE76064.1"/>
    <property type="molecule type" value="Genomic_DNA"/>
</dbReference>
<proteinExistence type="predicted"/>
<protein>
    <submittedName>
        <fullName evidence="1">Uncharacterized protein</fullName>
    </submittedName>
</protein>
<dbReference type="AlphaFoldDB" id="A0A0D8FSY1"/>
<comment type="caution">
    <text evidence="1">The sequence shown here is derived from an EMBL/GenBank/DDBJ whole genome shotgun (WGS) entry which is preliminary data.</text>
</comment>